<feature type="compositionally biased region" description="Basic and acidic residues" evidence="1">
    <location>
        <begin position="226"/>
        <end position="238"/>
    </location>
</feature>
<feature type="compositionally biased region" description="Low complexity" evidence="1">
    <location>
        <begin position="173"/>
        <end position="186"/>
    </location>
</feature>
<keyword evidence="2" id="KW-0472">Membrane</keyword>
<dbReference type="PaxDb" id="121845-A0A3Q0J7B9"/>
<dbReference type="AlphaFoldDB" id="A0A3Q0J7B9"/>
<evidence type="ECO:0000313" key="3">
    <source>
        <dbReference type="Proteomes" id="UP000079169"/>
    </source>
</evidence>
<dbReference type="Proteomes" id="UP000079169">
    <property type="component" value="Unplaced"/>
</dbReference>
<proteinExistence type="predicted"/>
<dbReference type="KEGG" id="dci:103513964"/>
<feature type="region of interest" description="Disordered" evidence="1">
    <location>
        <begin position="129"/>
        <end position="186"/>
    </location>
</feature>
<feature type="transmembrane region" description="Helical" evidence="2">
    <location>
        <begin position="66"/>
        <end position="89"/>
    </location>
</feature>
<feature type="compositionally biased region" description="Polar residues" evidence="1">
    <location>
        <begin position="214"/>
        <end position="225"/>
    </location>
</feature>
<protein>
    <submittedName>
        <fullName evidence="4">LisH domain-containing protein C1711.05-like</fullName>
    </submittedName>
</protein>
<feature type="compositionally biased region" description="Low complexity" evidence="1">
    <location>
        <begin position="242"/>
        <end position="262"/>
    </location>
</feature>
<reference evidence="4" key="1">
    <citation type="submission" date="2025-08" db="UniProtKB">
        <authorList>
            <consortium name="RefSeq"/>
        </authorList>
    </citation>
    <scope>IDENTIFICATION</scope>
</reference>
<feature type="compositionally biased region" description="Basic and acidic residues" evidence="1">
    <location>
        <begin position="140"/>
        <end position="164"/>
    </location>
</feature>
<accession>A0A3Q0J7B9</accession>
<sequence>MSVVQCAYANVKVAIRSLFRLITWQSDPQTYLSRAIGHQVVLRDQPGRHFIYTRTIQSEITALCNLGLFAILAQCTAYVLGFIVIYLTLKKLVGRWRPSHEVQKNDSQLIDEEEVELYTIDSIDEFEKLSKSDSSNEEIADSREKANKRQKARYEGRQDMKEASDTESQVDGSSTISNSNQDSSYSCDAPEQLNIYSVLTQPLSSFRTILSQMTPNFSGSHGRSNSTDDDKVNMKEASDTESQVGGSSTNSNSNQDSSYSYDAPEQLNIYSVLTQPLSSFRTILSQMTPNFSGSHGRSNSTDDDK</sequence>
<organism evidence="3 4">
    <name type="scientific">Diaphorina citri</name>
    <name type="common">Asian citrus psyllid</name>
    <dbReference type="NCBI Taxonomy" id="121845"/>
    <lineage>
        <taxon>Eukaryota</taxon>
        <taxon>Metazoa</taxon>
        <taxon>Ecdysozoa</taxon>
        <taxon>Arthropoda</taxon>
        <taxon>Hexapoda</taxon>
        <taxon>Insecta</taxon>
        <taxon>Pterygota</taxon>
        <taxon>Neoptera</taxon>
        <taxon>Paraneoptera</taxon>
        <taxon>Hemiptera</taxon>
        <taxon>Sternorrhyncha</taxon>
        <taxon>Psylloidea</taxon>
        <taxon>Psyllidae</taxon>
        <taxon>Diaphorininae</taxon>
        <taxon>Diaphorina</taxon>
    </lineage>
</organism>
<feature type="region of interest" description="Disordered" evidence="1">
    <location>
        <begin position="214"/>
        <end position="262"/>
    </location>
</feature>
<evidence type="ECO:0000256" key="1">
    <source>
        <dbReference type="SAM" id="MobiDB-lite"/>
    </source>
</evidence>
<evidence type="ECO:0000256" key="2">
    <source>
        <dbReference type="SAM" id="Phobius"/>
    </source>
</evidence>
<evidence type="ECO:0000313" key="4">
    <source>
        <dbReference type="RefSeq" id="XP_026682848.1"/>
    </source>
</evidence>
<keyword evidence="2" id="KW-0812">Transmembrane</keyword>
<dbReference type="GeneID" id="103513964"/>
<gene>
    <name evidence="4" type="primary">LOC103513964</name>
</gene>
<keyword evidence="3" id="KW-1185">Reference proteome</keyword>
<name>A0A3Q0J7B9_DIACI</name>
<dbReference type="RefSeq" id="XP_026682848.1">
    <property type="nucleotide sequence ID" value="XM_026827047.1"/>
</dbReference>
<feature type="non-terminal residue" evidence="4">
    <location>
        <position position="305"/>
    </location>
</feature>
<keyword evidence="2" id="KW-1133">Transmembrane helix</keyword>